<comment type="caution">
    <text evidence="3">The sequence shown here is derived from an EMBL/GenBank/DDBJ whole genome shotgun (WGS) entry which is preliminary data.</text>
</comment>
<keyword evidence="1" id="KW-0175">Coiled coil</keyword>
<dbReference type="PANTHER" id="PTHR45615">
    <property type="entry name" value="MYOSIN HEAVY CHAIN, NON-MUSCLE"/>
    <property type="match status" value="1"/>
</dbReference>
<feature type="region of interest" description="Disordered" evidence="2">
    <location>
        <begin position="428"/>
        <end position="463"/>
    </location>
</feature>
<protein>
    <submittedName>
        <fullName evidence="3">WGS project CAEQ00000000 data, annotated contig 2384</fullName>
    </submittedName>
</protein>
<feature type="region of interest" description="Disordered" evidence="2">
    <location>
        <begin position="622"/>
        <end position="668"/>
    </location>
</feature>
<dbReference type="VEuPathDB" id="TriTrypDB:TcIL3000_0_59150"/>
<proteinExistence type="predicted"/>
<accession>F9WDN5</accession>
<name>F9WDN5_TRYCI</name>
<gene>
    <name evidence="3" type="ORF">TCIL3000_0_59150</name>
</gene>
<organism evidence="3 4">
    <name type="scientific">Trypanosoma congolense (strain IL3000)</name>
    <dbReference type="NCBI Taxonomy" id="1068625"/>
    <lineage>
        <taxon>Eukaryota</taxon>
        <taxon>Discoba</taxon>
        <taxon>Euglenozoa</taxon>
        <taxon>Kinetoplastea</taxon>
        <taxon>Metakinetoplastina</taxon>
        <taxon>Trypanosomatida</taxon>
        <taxon>Trypanosomatidae</taxon>
        <taxon>Trypanosoma</taxon>
        <taxon>Nannomonas</taxon>
    </lineage>
</organism>
<evidence type="ECO:0000256" key="1">
    <source>
        <dbReference type="SAM" id="Coils"/>
    </source>
</evidence>
<dbReference type="Proteomes" id="UP000000702">
    <property type="component" value="Unassembled WGS sequence"/>
</dbReference>
<evidence type="ECO:0000313" key="4">
    <source>
        <dbReference type="Proteomes" id="UP000000702"/>
    </source>
</evidence>
<feature type="compositionally biased region" description="Polar residues" evidence="2">
    <location>
        <begin position="634"/>
        <end position="653"/>
    </location>
</feature>
<dbReference type="PANTHER" id="PTHR45615:SF80">
    <property type="entry name" value="GRIP DOMAIN-CONTAINING PROTEIN"/>
    <property type="match status" value="1"/>
</dbReference>
<feature type="compositionally biased region" description="Polar residues" evidence="2">
    <location>
        <begin position="436"/>
        <end position="460"/>
    </location>
</feature>
<reference evidence="4" key="1">
    <citation type="submission" date="2011-07" db="EMBL/GenBank/DDBJ databases">
        <title>Divergent evolution of antigenic variation in African trypanosomes.</title>
        <authorList>
            <person name="Jackson A.P."/>
            <person name="Berry A."/>
            <person name="Allison H.C."/>
            <person name="Burton P."/>
            <person name="Anderson J."/>
            <person name="Aslett M."/>
            <person name="Brown R."/>
            <person name="Corton N."/>
            <person name="Harris D."/>
            <person name="Hauser H."/>
            <person name="Gamble J."/>
            <person name="Gilderthorp R."/>
            <person name="McQuillan J."/>
            <person name="Quail M.A."/>
            <person name="Sanders M."/>
            <person name="Van Tonder A."/>
            <person name="Ginger M.L."/>
            <person name="Donelson J.E."/>
            <person name="Field M.C."/>
            <person name="Barry J.D."/>
            <person name="Berriman M."/>
            <person name="Hertz-Fowler C."/>
        </authorList>
    </citation>
    <scope>NUCLEOTIDE SEQUENCE [LARGE SCALE GENOMIC DNA]</scope>
    <source>
        <strain evidence="4">IL3000</strain>
    </source>
</reference>
<feature type="coiled-coil region" evidence="1">
    <location>
        <begin position="4"/>
        <end position="52"/>
    </location>
</feature>
<sequence length="1346" mass="149502">MDDAERIAENLRLASKAVRALETRLKESEERGRAAEEECERLREELRDVECKCSGKVCFPPRFCKEVPLGDVCRDCHSRVFTLFRYVFECFSVVFNFCEPNVDWSDAIGVDFDVESLLSGSIEDTFFRLEEFMHFVVRACRGLTLMCEGYEAGRVSLLNSLENVSVDDSSYCVGDEAVTVKTKSSMARCVVEFVRANINTEAGDAGACDVSDARLPAEVVMANFEDFQAALLQSVVDGGSSCHRYVTDIIKKSQENFKDASRALSFVRDAFDSTAASRSFGGDNSSDGLTLSGVSCREAREVVSLVRKQRQSVISALISLLSCVLYNGKDSIDGIIRWTRDASFTELVTVLHRECCNASTAFSSLKMLIEHHDGGESNTSKNTVESNLLSATGSTLRNEGCGKDSESPLLVEKFEDIVADASRRFESVKRDKQPLQDASVSSLSQEETGNIKLASTQSQAPEGPLSCSVSYAALLSNEDAEEAERKAELLLSLRDLVEATGSTPRPFAIVQQVREHIAARTEELKELRTAATRSVETLGGDALPSSAKPHDIAGALLAAVKATSDSIGGVHALLSGASVEETTITTTRNLKPRPKPKPVGHSSTVPGSFWLQRTVLLSSGTTSGRWGCAPKQDPSPTQGASLNPRENVNSNVVSGALTPGGQTKAEGPQKLQDLINAIRSKLAIVRNITDMCGASLCLLGEDSETTISMEDLPLRLLLRAQELYHALEEVRKFNLPDDDDSSAASCSGTSDRMGSTGIKPSFISSRLSKIISTIKVLQNDNEILRQGHTAFDKQRAFLMQDTDALRLMYTNEKKQLEEALSGTKEQLRERGAELEEVQRQSALLQELYDKACGDCERMEQELDSMRGTLGNIQQSFTGAESAAKVVHNTSVDLLDSICVFQQRLLGTAPALSTSTSDAPHVQPGSETPEKGVKQLFYEGGLEMDASVEPKNGNETLPQLLADSSRCLVLCKEPLQQLWHSCGVVPVMFEWVKQYCLYAKNYLRDGEEEIRALMRTRFRETEDLLRDKSRVSQRYREVQQELDNVHVQWRERLQCVEAVHREHTEVLNRRLAAMWDLSTQHDVLRAERSRWESCAEAAEKEASRLRELLRLAELKLGDRCVSVKQARPTRDVASLTEFGILEVGYESAPPKRLASRTDEEMTQLLKQLSDALAYAKHQADDASRCRALMQDQLLLLDGGRTSVGQPQLPIRKLIEAHRERIESFIKEHGRLVGDWLSAQNDISRLKQLALEREQERQNEAEELRSRIKELRTLVQRKLEMDMITERQMMDAEHLIDRQFEEMCHRASSGLTVMQNLQDLRGALLARIRMQRNTQASFGRDAAFAGAL</sequence>
<dbReference type="EMBL" id="CAEQ01001891">
    <property type="protein sequence ID" value="CCD15389.1"/>
    <property type="molecule type" value="Genomic_DNA"/>
</dbReference>
<evidence type="ECO:0000313" key="3">
    <source>
        <dbReference type="EMBL" id="CCD15389.1"/>
    </source>
</evidence>
<feature type="coiled-coil region" evidence="1">
    <location>
        <begin position="806"/>
        <end position="875"/>
    </location>
</feature>
<evidence type="ECO:0000256" key="2">
    <source>
        <dbReference type="SAM" id="MobiDB-lite"/>
    </source>
</evidence>
<reference evidence="3 4" key="2">
    <citation type="journal article" date="2012" name="Proc. Natl. Acad. Sci. U.S.A.">
        <title>Antigenic diversity is generated by distinct evolutionary mechanisms in African trypanosome species.</title>
        <authorList>
            <person name="Jackson A.P."/>
            <person name="Berry A."/>
            <person name="Aslett M."/>
            <person name="Allison H.C."/>
            <person name="Burton P."/>
            <person name="Vavrova-Anderson J."/>
            <person name="Brown R."/>
            <person name="Browne H."/>
            <person name="Corton N."/>
            <person name="Hauser H."/>
            <person name="Gamble J."/>
            <person name="Gilderthorp R."/>
            <person name="Marcello L."/>
            <person name="McQuillan J."/>
            <person name="Otto T.D."/>
            <person name="Quail M.A."/>
            <person name="Sanders M.J."/>
            <person name="van Tonder A."/>
            <person name="Ginger M.L."/>
            <person name="Field M.C."/>
            <person name="Barry J.D."/>
            <person name="Hertz-Fowler C."/>
            <person name="Berriman M."/>
        </authorList>
    </citation>
    <scope>NUCLEOTIDE SEQUENCE [LARGE SCALE GENOMIC DNA]</scope>
    <source>
        <strain evidence="3 4">IL3000</strain>
    </source>
</reference>
<keyword evidence="4" id="KW-1185">Reference proteome</keyword>
<feature type="coiled-coil region" evidence="1">
    <location>
        <begin position="1241"/>
        <end position="1279"/>
    </location>
</feature>